<proteinExistence type="predicted"/>
<evidence type="ECO:0000313" key="2">
    <source>
        <dbReference type="EMBL" id="SJL18922.1"/>
    </source>
</evidence>
<keyword evidence="3" id="KW-1185">Reference proteome</keyword>
<dbReference type="GO" id="GO:0003676">
    <property type="term" value="F:nucleic acid binding"/>
    <property type="evidence" value="ECO:0007669"/>
    <property type="project" value="InterPro"/>
</dbReference>
<dbReference type="SUPFAM" id="SSF53098">
    <property type="entry name" value="Ribonuclease H-like"/>
    <property type="match status" value="1"/>
</dbReference>
<dbReference type="InterPro" id="IPR036397">
    <property type="entry name" value="RNaseH_sf"/>
</dbReference>
<reference evidence="3" key="1">
    <citation type="journal article" date="2017" name="Nat. Ecol. Evol.">
        <title>Genome expansion and lineage-specific genetic innovations in the forest pathogenic fungi Armillaria.</title>
        <authorList>
            <person name="Sipos G."/>
            <person name="Prasanna A.N."/>
            <person name="Walter M.C."/>
            <person name="O'Connor E."/>
            <person name="Balint B."/>
            <person name="Krizsan K."/>
            <person name="Kiss B."/>
            <person name="Hess J."/>
            <person name="Varga T."/>
            <person name="Slot J."/>
            <person name="Riley R."/>
            <person name="Boka B."/>
            <person name="Rigling D."/>
            <person name="Barry K."/>
            <person name="Lee J."/>
            <person name="Mihaltcheva S."/>
            <person name="LaButti K."/>
            <person name="Lipzen A."/>
            <person name="Waldron R."/>
            <person name="Moloney N.M."/>
            <person name="Sperisen C."/>
            <person name="Kredics L."/>
            <person name="Vagvoelgyi C."/>
            <person name="Patrignani A."/>
            <person name="Fitzpatrick D."/>
            <person name="Nagy I."/>
            <person name="Doyle S."/>
            <person name="Anderson J.B."/>
            <person name="Grigoriev I.V."/>
            <person name="Gueldener U."/>
            <person name="Muensterkoetter M."/>
            <person name="Nagy L.G."/>
        </authorList>
    </citation>
    <scope>NUCLEOTIDE SEQUENCE [LARGE SCALE GENOMIC DNA]</scope>
    <source>
        <strain evidence="3">C18/9</strain>
    </source>
</reference>
<evidence type="ECO:0000259" key="1">
    <source>
        <dbReference type="PROSITE" id="PS50878"/>
    </source>
</evidence>
<dbReference type="OrthoDB" id="3033132at2759"/>
<dbReference type="Proteomes" id="UP000219338">
    <property type="component" value="Unassembled WGS sequence"/>
</dbReference>
<organism evidence="2 3">
    <name type="scientific">Armillaria ostoyae</name>
    <name type="common">Armillaria root rot fungus</name>
    <dbReference type="NCBI Taxonomy" id="47428"/>
    <lineage>
        <taxon>Eukaryota</taxon>
        <taxon>Fungi</taxon>
        <taxon>Dikarya</taxon>
        <taxon>Basidiomycota</taxon>
        <taxon>Agaricomycotina</taxon>
        <taxon>Agaricomycetes</taxon>
        <taxon>Agaricomycetidae</taxon>
        <taxon>Agaricales</taxon>
        <taxon>Marasmiineae</taxon>
        <taxon>Physalacriaceae</taxon>
        <taxon>Armillaria</taxon>
    </lineage>
</organism>
<dbReference type="PANTHER" id="PTHR33481:SF1">
    <property type="entry name" value="ENDONUCLEASE_EXONUCLEASE_PHOSPHATASE DOMAIN-CONTAINING PROTEIN-RELATED"/>
    <property type="match status" value="1"/>
</dbReference>
<dbReference type="AlphaFoldDB" id="A0A284SD35"/>
<feature type="domain" description="Reverse transcriptase" evidence="1">
    <location>
        <begin position="1"/>
        <end position="229"/>
    </location>
</feature>
<dbReference type="Pfam" id="PF00078">
    <property type="entry name" value="RVT_1"/>
    <property type="match status" value="1"/>
</dbReference>
<dbReference type="PANTHER" id="PTHR33481">
    <property type="entry name" value="REVERSE TRANSCRIPTASE"/>
    <property type="match status" value="1"/>
</dbReference>
<dbReference type="InterPro" id="IPR012337">
    <property type="entry name" value="RNaseH-like_sf"/>
</dbReference>
<dbReference type="CDD" id="cd09276">
    <property type="entry name" value="Rnase_HI_RT_non_LTR"/>
    <property type="match status" value="1"/>
</dbReference>
<dbReference type="STRING" id="47428.A0A284SD35"/>
<gene>
    <name evidence="2" type="ORF">ARMOST_22524</name>
</gene>
<dbReference type="OMA" id="PNIAHER"/>
<dbReference type="PROSITE" id="PS50878">
    <property type="entry name" value="RT_POL"/>
    <property type="match status" value="1"/>
</dbReference>
<dbReference type="Gene3D" id="3.30.420.10">
    <property type="entry name" value="Ribonuclease H-like superfamily/Ribonuclease H"/>
    <property type="match status" value="1"/>
</dbReference>
<accession>A0A284SD35</accession>
<protein>
    <recommendedName>
        <fullName evidence="1">Reverse transcriptase domain-containing protein</fullName>
    </recommendedName>
</protein>
<dbReference type="EMBL" id="FUEG01000076">
    <property type="protein sequence ID" value="SJL18922.1"/>
    <property type="molecule type" value="Genomic_DNA"/>
</dbReference>
<evidence type="ECO:0000313" key="3">
    <source>
        <dbReference type="Proteomes" id="UP000219338"/>
    </source>
</evidence>
<sequence>MASWMMEALEENGCLPEHHYGGRAGRCMVDLLLQLTQIIKDAWRKKKVVSVLYLDVLQAFPNIAHERLLERMEEMGLGKLVIDWTKSFLSDRYTTLSFDDYASDPVPIPTGVSQGSPLSVILYLIYSSSLLNIGSAVKSKDDKTLGFIEDTAMVTISDSIKENMTKLQKLVEEGFVWAKDLASTFNVAKYQLVHHTHRSDPVEDQLRTLTVAGHIIKPKDSAKYLGVHINRCLTFKEHVEYTVGKGVKVAVALTSPSLHATRLAPTIQDDDFKKDWEQINITPIRKANCIEFEIASSKKQVEQQATATPQEDKLVFSDGSGFKAGIRVAAWMQTNTSAPHGEVHCHLYLGSDTHHTVFEAELIGAILALDIIWSTPRLMKATILLNSQAAILALQSGGTKSGRYLVEEFHMWVPGHMGVFGNEAVNTEVKLAALGSTSPLQDKQIILNHPLPCSKAAATAAFKGAIQQQWMELWMSSSKGSFIKSYDHSPPSPKVQHAFKHMSWSEASMYTQLRTGHIPLNAYLSQTCSAPSPNCLYCGVPETVTHYLLACWRYVVAQQTL</sequence>
<dbReference type="InterPro" id="IPR000477">
    <property type="entry name" value="RT_dom"/>
</dbReference>
<name>A0A284SD35_ARMOS</name>